<evidence type="ECO:0000256" key="2">
    <source>
        <dbReference type="ARBA" id="ARBA00022723"/>
    </source>
</evidence>
<feature type="region of interest" description="Disordered" evidence="7">
    <location>
        <begin position="250"/>
        <end position="273"/>
    </location>
</feature>
<evidence type="ECO:0000256" key="5">
    <source>
        <dbReference type="ARBA" id="ARBA00023242"/>
    </source>
</evidence>
<keyword evidence="4" id="KW-0862">Zinc</keyword>
<dbReference type="Proteomes" id="UP000829685">
    <property type="component" value="Unassembled WGS sequence"/>
</dbReference>
<dbReference type="GO" id="GO:0033314">
    <property type="term" value="P:mitotic DNA replication checkpoint signaling"/>
    <property type="evidence" value="ECO:0007669"/>
    <property type="project" value="TreeGrafter"/>
</dbReference>
<keyword evidence="2" id="KW-0479">Metal-binding</keyword>
<evidence type="ECO:0000256" key="7">
    <source>
        <dbReference type="SAM" id="MobiDB-lite"/>
    </source>
</evidence>
<feature type="coiled-coil region" evidence="6">
    <location>
        <begin position="275"/>
        <end position="309"/>
    </location>
</feature>
<name>A0A9Q0ALB7_9PEZI</name>
<feature type="compositionally biased region" description="Acidic residues" evidence="7">
    <location>
        <begin position="343"/>
        <end position="359"/>
    </location>
</feature>
<dbReference type="GO" id="GO:0033260">
    <property type="term" value="P:nuclear DNA replication"/>
    <property type="evidence" value="ECO:0007669"/>
    <property type="project" value="TreeGrafter"/>
</dbReference>
<gene>
    <name evidence="8" type="ORF">JX265_010850</name>
</gene>
<dbReference type="GO" id="GO:0005681">
    <property type="term" value="C:spliceosomal complex"/>
    <property type="evidence" value="ECO:0007669"/>
    <property type="project" value="InterPro"/>
</dbReference>
<accession>A0A9Q0ALB7</accession>
<evidence type="ECO:0000256" key="4">
    <source>
        <dbReference type="ARBA" id="ARBA00022833"/>
    </source>
</evidence>
<dbReference type="InterPro" id="IPR040050">
    <property type="entry name" value="ZNF830-like"/>
</dbReference>
<dbReference type="GO" id="GO:0003676">
    <property type="term" value="F:nucleic acid binding"/>
    <property type="evidence" value="ECO:0007669"/>
    <property type="project" value="InterPro"/>
</dbReference>
<sequence>MADARSLLRAHRAANRVEHPHAVYSDAGKLLCKPCREIIKSDSLWEPHVTSLAHRQKAAAVHPPPPPPSTESSTKRKLDDAEPMDVEDPDRDSSLPKKRNRTASSAAEPDKGATPPALPRRTSGTPAHGVEISIPSRPATPLIGEGSQASTPNLPPLGRSPLIGSSSENAVAASTNGSAAAPQIPISTESLVVPQTAAVAPAPSGNVDEAEWAAFEAEIAASEARPPPATIGAADYADAVISAPAMTADELAAKSQEEENARKRQLLDIEIADEKEDATRALEDEFDDMAQLDERFQKLKERRDELRKASMANLRGAAAAAAAAPDKSAKPAGKENAGAANGDEAESDEDDEDEDEDWDDAFRFRGV</sequence>
<dbReference type="EMBL" id="JAFIMR010000037">
    <property type="protein sequence ID" value="KAI1858182.1"/>
    <property type="molecule type" value="Genomic_DNA"/>
</dbReference>
<keyword evidence="9" id="KW-1185">Reference proteome</keyword>
<evidence type="ECO:0000256" key="1">
    <source>
        <dbReference type="ARBA" id="ARBA00004123"/>
    </source>
</evidence>
<dbReference type="PANTHER" id="PTHR13278">
    <property type="entry name" value="ZINC FINGER PROTEIN 830"/>
    <property type="match status" value="1"/>
</dbReference>
<comment type="caution">
    <text evidence="8">The sequence shown here is derived from an EMBL/GenBank/DDBJ whole genome shotgun (WGS) entry which is preliminary data.</text>
</comment>
<keyword evidence="3" id="KW-0863">Zinc-finger</keyword>
<feature type="compositionally biased region" description="Basic and acidic residues" evidence="7">
    <location>
        <begin position="251"/>
        <end position="267"/>
    </location>
</feature>
<reference evidence="8" key="1">
    <citation type="submission" date="2021-03" db="EMBL/GenBank/DDBJ databases">
        <title>Revisited historic fungal species revealed as producer of novel bioactive compounds through whole genome sequencing and comparative genomics.</title>
        <authorList>
            <person name="Vignolle G.A."/>
            <person name="Hochenegger N."/>
            <person name="Mach R.L."/>
            <person name="Mach-Aigner A.R."/>
            <person name="Javad Rahimi M."/>
            <person name="Salim K.A."/>
            <person name="Chan C.M."/>
            <person name="Lim L.B.L."/>
            <person name="Cai F."/>
            <person name="Druzhinina I.S."/>
            <person name="U'Ren J.M."/>
            <person name="Derntl C."/>
        </authorList>
    </citation>
    <scope>NUCLEOTIDE SEQUENCE</scope>
    <source>
        <strain evidence="8">TUCIM 5799</strain>
    </source>
</reference>
<evidence type="ECO:0000313" key="8">
    <source>
        <dbReference type="EMBL" id="KAI1858182.1"/>
    </source>
</evidence>
<keyword evidence="6" id="KW-0175">Coiled coil</keyword>
<dbReference type="GO" id="GO:0008270">
    <property type="term" value="F:zinc ion binding"/>
    <property type="evidence" value="ECO:0007669"/>
    <property type="project" value="UniProtKB-KW"/>
</dbReference>
<feature type="region of interest" description="Disordered" evidence="7">
    <location>
        <begin position="314"/>
        <end position="367"/>
    </location>
</feature>
<feature type="region of interest" description="Disordered" evidence="7">
    <location>
        <begin position="50"/>
        <end position="180"/>
    </location>
</feature>
<organism evidence="8 9">
    <name type="scientific">Neoarthrinium moseri</name>
    <dbReference type="NCBI Taxonomy" id="1658444"/>
    <lineage>
        <taxon>Eukaryota</taxon>
        <taxon>Fungi</taxon>
        <taxon>Dikarya</taxon>
        <taxon>Ascomycota</taxon>
        <taxon>Pezizomycotina</taxon>
        <taxon>Sordariomycetes</taxon>
        <taxon>Xylariomycetidae</taxon>
        <taxon>Amphisphaeriales</taxon>
        <taxon>Apiosporaceae</taxon>
        <taxon>Neoarthrinium</taxon>
    </lineage>
</organism>
<protein>
    <recommendedName>
        <fullName evidence="10">Coiled-coil domain-containing protein 16</fullName>
    </recommendedName>
</protein>
<evidence type="ECO:0008006" key="10">
    <source>
        <dbReference type="Google" id="ProtNLM"/>
    </source>
</evidence>
<comment type="subcellular location">
    <subcellularLocation>
        <location evidence="1">Nucleus</location>
    </subcellularLocation>
</comment>
<dbReference type="AlphaFoldDB" id="A0A9Q0ALB7"/>
<proteinExistence type="predicted"/>
<dbReference type="GO" id="GO:0044773">
    <property type="term" value="P:mitotic DNA damage checkpoint signaling"/>
    <property type="evidence" value="ECO:0007669"/>
    <property type="project" value="TreeGrafter"/>
</dbReference>
<feature type="compositionally biased region" description="Low complexity" evidence="7">
    <location>
        <begin position="169"/>
        <end position="180"/>
    </location>
</feature>
<feature type="compositionally biased region" description="Acidic residues" evidence="7">
    <location>
        <begin position="81"/>
        <end position="90"/>
    </location>
</feature>
<evidence type="ECO:0000256" key="3">
    <source>
        <dbReference type="ARBA" id="ARBA00022771"/>
    </source>
</evidence>
<keyword evidence="5" id="KW-0539">Nucleus</keyword>
<evidence type="ECO:0000256" key="6">
    <source>
        <dbReference type="SAM" id="Coils"/>
    </source>
</evidence>
<dbReference type="PANTHER" id="PTHR13278:SF0">
    <property type="entry name" value="ZINC FINGER PROTEIN 830"/>
    <property type="match status" value="1"/>
</dbReference>
<evidence type="ECO:0000313" key="9">
    <source>
        <dbReference type="Proteomes" id="UP000829685"/>
    </source>
</evidence>